<gene>
    <name evidence="1" type="ORF">VTAP4600_A0190</name>
</gene>
<proteinExistence type="predicted"/>
<evidence type="ECO:0000313" key="2">
    <source>
        <dbReference type="Proteomes" id="UP000235828"/>
    </source>
</evidence>
<protein>
    <submittedName>
        <fullName evidence="1">Uncharacterized protein</fullName>
    </submittedName>
</protein>
<dbReference type="AlphaFoldDB" id="A0A2N8Z8B5"/>
<reference evidence="1 2" key="1">
    <citation type="submission" date="2017-10" db="EMBL/GenBank/DDBJ databases">
        <authorList>
            <person name="Banno H."/>
            <person name="Chua N.-H."/>
        </authorList>
    </citation>
    <scope>NUCLEOTIDE SEQUENCE [LARGE SCALE GENOMIC DNA]</scope>
    <source>
        <strain evidence="1">Vibrio tapetis CECT4600</strain>
    </source>
</reference>
<name>A0A2N8Z8B5_9VIBR</name>
<organism evidence="1 2">
    <name type="scientific">Vibrio tapetis subsp. tapetis</name>
    <dbReference type="NCBI Taxonomy" id="1671868"/>
    <lineage>
        <taxon>Bacteria</taxon>
        <taxon>Pseudomonadati</taxon>
        <taxon>Pseudomonadota</taxon>
        <taxon>Gammaproteobacteria</taxon>
        <taxon>Vibrionales</taxon>
        <taxon>Vibrionaceae</taxon>
        <taxon>Vibrio</taxon>
    </lineage>
</organism>
<dbReference type="Proteomes" id="UP000235828">
    <property type="component" value="Chromosome A"/>
</dbReference>
<dbReference type="EMBL" id="LT960611">
    <property type="protein sequence ID" value="SON48169.1"/>
    <property type="molecule type" value="Genomic_DNA"/>
</dbReference>
<keyword evidence="2" id="KW-1185">Reference proteome</keyword>
<dbReference type="KEGG" id="vta:A0190"/>
<evidence type="ECO:0000313" key="1">
    <source>
        <dbReference type="EMBL" id="SON48169.1"/>
    </source>
</evidence>
<sequence>MLNSWMIFSIFYGFFFQMGIRPVEELIKDQKWHWTKFLLSN</sequence>
<accession>A0A2N8Z8B5</accession>